<accession>A0A2G8T1D1</accession>
<reference evidence="1 2" key="1">
    <citation type="submission" date="2017-10" db="EMBL/GenBank/DDBJ databases">
        <title>Massilia psychrophilum sp. nov., a novel purple-pigmented bacterium isolated from Tianshan glacier, Xinjiang Municipality, China.</title>
        <authorList>
            <person name="Wang H."/>
        </authorList>
    </citation>
    <scope>NUCLEOTIDE SEQUENCE [LARGE SCALE GENOMIC DNA]</scope>
    <source>
        <strain evidence="1 2">JCM 30813</strain>
    </source>
</reference>
<organism evidence="1 2">
    <name type="scientific">Massilia psychrophila</name>
    <dbReference type="NCBI Taxonomy" id="1603353"/>
    <lineage>
        <taxon>Bacteria</taxon>
        <taxon>Pseudomonadati</taxon>
        <taxon>Pseudomonadota</taxon>
        <taxon>Betaproteobacteria</taxon>
        <taxon>Burkholderiales</taxon>
        <taxon>Oxalobacteraceae</taxon>
        <taxon>Telluria group</taxon>
        <taxon>Massilia</taxon>
    </lineage>
</organism>
<dbReference type="RefSeq" id="WP_099916264.1">
    <property type="nucleotide sequence ID" value="NZ_BMHS01000015.1"/>
</dbReference>
<dbReference type="OrthoDB" id="8907308at2"/>
<sequence>MAIADQQRHQMIERAVRPLPQEHADASVVRWESLAAELTGIIGERGFSSLYSRTLNQAAVRFAWLAPHPPMALSDAFRLLASRLTTRAPHARPVARRDIA</sequence>
<proteinExistence type="predicted"/>
<dbReference type="AlphaFoldDB" id="A0A2G8T1D1"/>
<protein>
    <submittedName>
        <fullName evidence="1">Uncharacterized protein</fullName>
    </submittedName>
</protein>
<evidence type="ECO:0000313" key="1">
    <source>
        <dbReference type="EMBL" id="PIL39508.1"/>
    </source>
</evidence>
<dbReference type="Proteomes" id="UP000228593">
    <property type="component" value="Unassembled WGS sequence"/>
</dbReference>
<gene>
    <name evidence="1" type="ORF">CR103_12185</name>
</gene>
<comment type="caution">
    <text evidence="1">The sequence shown here is derived from an EMBL/GenBank/DDBJ whole genome shotgun (WGS) entry which is preliminary data.</text>
</comment>
<keyword evidence="2" id="KW-1185">Reference proteome</keyword>
<evidence type="ECO:0000313" key="2">
    <source>
        <dbReference type="Proteomes" id="UP000228593"/>
    </source>
</evidence>
<dbReference type="EMBL" id="PDOB01000017">
    <property type="protein sequence ID" value="PIL39508.1"/>
    <property type="molecule type" value="Genomic_DNA"/>
</dbReference>
<name>A0A2G8T1D1_9BURK</name>